<evidence type="ECO:0000256" key="1">
    <source>
        <dbReference type="ARBA" id="ARBA00004651"/>
    </source>
</evidence>
<evidence type="ECO:0000256" key="4">
    <source>
        <dbReference type="ARBA" id="ARBA00022475"/>
    </source>
</evidence>
<keyword evidence="8 9" id="KW-0472">Membrane</keyword>
<dbReference type="Proteomes" id="UP000239434">
    <property type="component" value="Unassembled WGS sequence"/>
</dbReference>
<keyword evidence="4" id="KW-1003">Cell membrane</keyword>
<protein>
    <submittedName>
        <fullName evidence="11">ABC transporter permease</fullName>
    </submittedName>
</protein>
<dbReference type="PANTHER" id="PTHR30413:SF10">
    <property type="entry name" value="CAPSULE POLYSACCHARIDE EXPORT INNER-MEMBRANE PROTEIN CTRC"/>
    <property type="match status" value="1"/>
</dbReference>
<proteinExistence type="inferred from homology"/>
<evidence type="ECO:0000256" key="3">
    <source>
        <dbReference type="ARBA" id="ARBA00022448"/>
    </source>
</evidence>
<comment type="subcellular location">
    <subcellularLocation>
        <location evidence="1">Cell membrane</location>
        <topology evidence="1">Multi-pass membrane protein</topology>
    </subcellularLocation>
</comment>
<organism evidence="11 12">
    <name type="scientific">Phyllobacterium phragmitis</name>
    <dbReference type="NCBI Taxonomy" id="2670329"/>
    <lineage>
        <taxon>Bacteria</taxon>
        <taxon>Pseudomonadati</taxon>
        <taxon>Pseudomonadota</taxon>
        <taxon>Alphaproteobacteria</taxon>
        <taxon>Hyphomicrobiales</taxon>
        <taxon>Phyllobacteriaceae</taxon>
        <taxon>Phyllobacterium</taxon>
    </lineage>
</organism>
<dbReference type="Pfam" id="PF01061">
    <property type="entry name" value="ABC2_membrane"/>
    <property type="match status" value="1"/>
</dbReference>
<feature type="transmembrane region" description="Helical" evidence="9">
    <location>
        <begin position="230"/>
        <end position="252"/>
    </location>
</feature>
<dbReference type="GO" id="GO:0005886">
    <property type="term" value="C:plasma membrane"/>
    <property type="evidence" value="ECO:0007669"/>
    <property type="project" value="UniProtKB-SubCell"/>
</dbReference>
<dbReference type="GO" id="GO:0015920">
    <property type="term" value="P:lipopolysaccharide transport"/>
    <property type="evidence" value="ECO:0007669"/>
    <property type="project" value="TreeGrafter"/>
</dbReference>
<dbReference type="EMBL" id="PVBR01000024">
    <property type="protein sequence ID" value="PRD41167.1"/>
    <property type="molecule type" value="Genomic_DNA"/>
</dbReference>
<dbReference type="InterPro" id="IPR013525">
    <property type="entry name" value="ABC2_TM"/>
</dbReference>
<feature type="transmembrane region" description="Helical" evidence="9">
    <location>
        <begin position="151"/>
        <end position="173"/>
    </location>
</feature>
<keyword evidence="3" id="KW-0813">Transport</keyword>
<evidence type="ECO:0000256" key="5">
    <source>
        <dbReference type="ARBA" id="ARBA00022692"/>
    </source>
</evidence>
<evidence type="ECO:0000256" key="8">
    <source>
        <dbReference type="ARBA" id="ARBA00023136"/>
    </source>
</evidence>
<reference evidence="11 12" key="1">
    <citation type="submission" date="2018-02" db="EMBL/GenBank/DDBJ databases">
        <title>The draft genome of Phyllobacterium sp. 1N-3.</title>
        <authorList>
            <person name="Liu L."/>
            <person name="Li L."/>
            <person name="Zhang X."/>
            <person name="Wang T."/>
            <person name="Liang L."/>
        </authorList>
    </citation>
    <scope>NUCLEOTIDE SEQUENCE [LARGE SCALE GENOMIC DNA]</scope>
    <source>
        <strain evidence="11 12">1N-3</strain>
    </source>
</reference>
<feature type="transmembrane region" description="Helical" evidence="9">
    <location>
        <begin position="185"/>
        <end position="202"/>
    </location>
</feature>
<evidence type="ECO:0000259" key="10">
    <source>
        <dbReference type="Pfam" id="PF01061"/>
    </source>
</evidence>
<keyword evidence="12" id="KW-1185">Reference proteome</keyword>
<evidence type="ECO:0000313" key="11">
    <source>
        <dbReference type="EMBL" id="PRD41167.1"/>
    </source>
</evidence>
<keyword evidence="7" id="KW-0625">Polysaccharide transport</keyword>
<feature type="transmembrane region" description="Helical" evidence="9">
    <location>
        <begin position="68"/>
        <end position="93"/>
    </location>
</feature>
<evidence type="ECO:0000256" key="7">
    <source>
        <dbReference type="ARBA" id="ARBA00023047"/>
    </source>
</evidence>
<dbReference type="GO" id="GO:0140359">
    <property type="term" value="F:ABC-type transporter activity"/>
    <property type="evidence" value="ECO:0007669"/>
    <property type="project" value="InterPro"/>
</dbReference>
<accession>A0A2S9IKW0</accession>
<evidence type="ECO:0000256" key="2">
    <source>
        <dbReference type="ARBA" id="ARBA00007783"/>
    </source>
</evidence>
<evidence type="ECO:0000313" key="12">
    <source>
        <dbReference type="Proteomes" id="UP000239434"/>
    </source>
</evidence>
<name>A0A2S9IKW0_9HYPH</name>
<dbReference type="GO" id="GO:0015774">
    <property type="term" value="P:polysaccharide transport"/>
    <property type="evidence" value="ECO:0007669"/>
    <property type="project" value="UniProtKB-KW"/>
</dbReference>
<comment type="similarity">
    <text evidence="2">Belongs to the ABC-2 integral membrane protein family.</text>
</comment>
<keyword evidence="7" id="KW-0762">Sugar transport</keyword>
<dbReference type="PANTHER" id="PTHR30413">
    <property type="entry name" value="INNER MEMBRANE TRANSPORT PERMEASE"/>
    <property type="match status" value="1"/>
</dbReference>
<comment type="caution">
    <text evidence="11">The sequence shown here is derived from an EMBL/GenBank/DDBJ whole genome shotgun (WGS) entry which is preliminary data.</text>
</comment>
<feature type="transmembrane region" description="Helical" evidence="9">
    <location>
        <begin position="123"/>
        <end position="145"/>
    </location>
</feature>
<evidence type="ECO:0000256" key="6">
    <source>
        <dbReference type="ARBA" id="ARBA00022989"/>
    </source>
</evidence>
<keyword evidence="5 9" id="KW-0812">Transmembrane</keyword>
<dbReference type="AlphaFoldDB" id="A0A2S9IKW0"/>
<gene>
    <name evidence="11" type="ORF">C5748_23295</name>
</gene>
<feature type="transmembrane region" description="Helical" evidence="9">
    <location>
        <begin position="42"/>
        <end position="62"/>
    </location>
</feature>
<feature type="domain" description="ABC-2 type transporter transmembrane" evidence="10">
    <location>
        <begin position="33"/>
        <end position="220"/>
    </location>
</feature>
<evidence type="ECO:0000256" key="9">
    <source>
        <dbReference type="SAM" id="Phobius"/>
    </source>
</evidence>
<sequence>MDRMISAAMDDILTGLRMRRVWIAIASEDIGDQHRRTALGPLWLLLNYLIYVGAFVLIFGLHSPVHNFPAYVSVGMLVWLFLQEVVILGVTLFSREENFIQGTTLPLSVYVLKLTMQSLIRTGYAALGCLAILLLTGTMPTLSWLWSLLGIIQIVLTIPAAIIVFAIAGAFFPDLQFIVSNLMRVGMFLTPIFWVYGGSGGFRDRLYQWNPFTHFIEIVRLPITEGQVPVHSFAICFFIAAALWIMGILLLGKFRKQIVFVL</sequence>
<dbReference type="RefSeq" id="WP_105744818.1">
    <property type="nucleotide sequence ID" value="NZ_PVBR01000024.1"/>
</dbReference>
<keyword evidence="6 9" id="KW-1133">Transmembrane helix</keyword>